<keyword evidence="2" id="KW-1003">Cell membrane</keyword>
<protein>
    <submittedName>
        <fullName evidence="9">Biopolymer transport protein ExbB</fullName>
    </submittedName>
</protein>
<evidence type="ECO:0000256" key="2">
    <source>
        <dbReference type="ARBA" id="ARBA00022475"/>
    </source>
</evidence>
<sequence>MLLQIDTLQNALLTPETPTDEAINLIDLLMKGGWVMVVLLLLSFVTVYLFVQKIIILTKASKTSPGFMEQIRTLVLNGDINAAKMLCQRENTPTARMIEKGLSRLGTPLKNIEAAIENVGRIEIYKLEKNLPLLATISGAAPMIGFLGTVTGMIKAFMRIAELKSQVTPGDLSTGIYEAMITTAAGLVVGIVAYLAYNYLVTKVQKVIHEMEYSSIHFMDLLQEPTKV</sequence>
<evidence type="ECO:0000256" key="3">
    <source>
        <dbReference type="ARBA" id="ARBA00022692"/>
    </source>
</evidence>
<dbReference type="InterPro" id="IPR050790">
    <property type="entry name" value="ExbB/TolQ_transport"/>
</dbReference>
<dbReference type="GO" id="GO:0017038">
    <property type="term" value="P:protein import"/>
    <property type="evidence" value="ECO:0007669"/>
    <property type="project" value="TreeGrafter"/>
</dbReference>
<feature type="transmembrane region" description="Helical" evidence="7">
    <location>
        <begin position="174"/>
        <end position="197"/>
    </location>
</feature>
<evidence type="ECO:0000313" key="10">
    <source>
        <dbReference type="Proteomes" id="UP000537126"/>
    </source>
</evidence>
<organism evidence="9 10">
    <name type="scientific">Thermonema lapsum</name>
    <dbReference type="NCBI Taxonomy" id="28195"/>
    <lineage>
        <taxon>Bacteria</taxon>
        <taxon>Pseudomonadati</taxon>
        <taxon>Bacteroidota</taxon>
        <taxon>Cytophagia</taxon>
        <taxon>Cytophagales</taxon>
        <taxon>Thermonemataceae</taxon>
        <taxon>Thermonema</taxon>
    </lineage>
</organism>
<keyword evidence="4 7" id="KW-1133">Transmembrane helix</keyword>
<comment type="caution">
    <text evidence="9">The sequence shown here is derived from an EMBL/GenBank/DDBJ whole genome shotgun (WGS) entry which is preliminary data.</text>
</comment>
<evidence type="ECO:0000256" key="6">
    <source>
        <dbReference type="RuleBase" id="RU004057"/>
    </source>
</evidence>
<name>A0A846MQY0_9BACT</name>
<evidence type="ECO:0000313" key="9">
    <source>
        <dbReference type="EMBL" id="NIK73782.1"/>
    </source>
</evidence>
<feature type="transmembrane region" description="Helical" evidence="7">
    <location>
        <begin position="33"/>
        <end position="51"/>
    </location>
</feature>
<reference evidence="9 10" key="1">
    <citation type="submission" date="2020-03" db="EMBL/GenBank/DDBJ databases">
        <title>Genomic Encyclopedia of Type Strains, Phase IV (KMG-IV): sequencing the most valuable type-strain genomes for metagenomic binning, comparative biology and taxonomic classification.</title>
        <authorList>
            <person name="Goeker M."/>
        </authorList>
    </citation>
    <scope>NUCLEOTIDE SEQUENCE [LARGE SCALE GENOMIC DNA]</scope>
    <source>
        <strain evidence="9 10">DSM 5718</strain>
    </source>
</reference>
<keyword evidence="6" id="KW-0653">Protein transport</keyword>
<comment type="similarity">
    <text evidence="6">Belongs to the exbB/tolQ family.</text>
</comment>
<evidence type="ECO:0000256" key="4">
    <source>
        <dbReference type="ARBA" id="ARBA00022989"/>
    </source>
</evidence>
<dbReference type="EMBL" id="JAASRN010000002">
    <property type="protein sequence ID" value="NIK73782.1"/>
    <property type="molecule type" value="Genomic_DNA"/>
</dbReference>
<dbReference type="GO" id="GO:0005886">
    <property type="term" value="C:plasma membrane"/>
    <property type="evidence" value="ECO:0007669"/>
    <property type="project" value="UniProtKB-SubCell"/>
</dbReference>
<keyword evidence="5 7" id="KW-0472">Membrane</keyword>
<proteinExistence type="inferred from homology"/>
<dbReference type="Proteomes" id="UP000537126">
    <property type="component" value="Unassembled WGS sequence"/>
</dbReference>
<evidence type="ECO:0000256" key="7">
    <source>
        <dbReference type="SAM" id="Phobius"/>
    </source>
</evidence>
<dbReference type="AlphaFoldDB" id="A0A846MQY0"/>
<evidence type="ECO:0000256" key="5">
    <source>
        <dbReference type="ARBA" id="ARBA00023136"/>
    </source>
</evidence>
<keyword evidence="6" id="KW-0813">Transport</keyword>
<dbReference type="InterPro" id="IPR002898">
    <property type="entry name" value="MotA_ExbB_proton_chnl"/>
</dbReference>
<keyword evidence="3 7" id="KW-0812">Transmembrane</keyword>
<evidence type="ECO:0000256" key="1">
    <source>
        <dbReference type="ARBA" id="ARBA00004651"/>
    </source>
</evidence>
<comment type="subcellular location">
    <subcellularLocation>
        <location evidence="1">Cell membrane</location>
        <topology evidence="1">Multi-pass membrane protein</topology>
    </subcellularLocation>
    <subcellularLocation>
        <location evidence="6">Membrane</location>
        <topology evidence="6">Multi-pass membrane protein</topology>
    </subcellularLocation>
</comment>
<accession>A0A846MQY0</accession>
<dbReference type="Pfam" id="PF01618">
    <property type="entry name" value="MotA_ExbB"/>
    <property type="match status" value="1"/>
</dbReference>
<keyword evidence="10" id="KW-1185">Reference proteome</keyword>
<feature type="domain" description="MotA/TolQ/ExbB proton channel" evidence="8">
    <location>
        <begin position="90"/>
        <end position="212"/>
    </location>
</feature>
<dbReference type="PANTHER" id="PTHR30625">
    <property type="entry name" value="PROTEIN TOLQ"/>
    <property type="match status" value="1"/>
</dbReference>
<dbReference type="PANTHER" id="PTHR30625:SF17">
    <property type="entry name" value="TOLQ-RELATED"/>
    <property type="match status" value="1"/>
</dbReference>
<evidence type="ECO:0000259" key="8">
    <source>
        <dbReference type="Pfam" id="PF01618"/>
    </source>
</evidence>
<gene>
    <name evidence="9" type="ORF">FHS56_001295</name>
</gene>
<dbReference type="RefSeq" id="WP_166919051.1">
    <property type="nucleotide sequence ID" value="NZ_JAASRN010000002.1"/>
</dbReference>
<feature type="transmembrane region" description="Helical" evidence="7">
    <location>
        <begin position="131"/>
        <end position="154"/>
    </location>
</feature>